<evidence type="ECO:0000313" key="2">
    <source>
        <dbReference type="EMBL" id="CAI9175935.1"/>
    </source>
</evidence>
<dbReference type="EMBL" id="OX459941">
    <property type="protein sequence ID" value="CAI9175935.1"/>
    <property type="molecule type" value="Genomic_DNA"/>
</dbReference>
<feature type="compositionally biased region" description="Basic and acidic residues" evidence="1">
    <location>
        <begin position="142"/>
        <end position="159"/>
    </location>
</feature>
<keyword evidence="3" id="KW-1185">Reference proteome</keyword>
<protein>
    <submittedName>
        <fullName evidence="2">Uncharacterized protein</fullName>
    </submittedName>
</protein>
<proteinExistence type="predicted"/>
<sequence>MWICPLRGADKYMVTTVLKYVSFNESLWSRTKCSWLVSTLEAGPSYRASLSQQLLIKLCELSANWHLSQLCGKGISEPPRLTLRAADEGDSREQRLWLSPREGPGVVLGVTQREELDHVLLPSGLTLQKEAEPRSSESQGRLARDQCDSGRRRGKDEPARPPAAWMRRLRAGARKAACCAVGVPGARDELTPASAARSTCRPAGGPLS</sequence>
<accession>A0ABN8ZPU3</accession>
<reference evidence="2" key="1">
    <citation type="submission" date="2023-04" db="EMBL/GenBank/DDBJ databases">
        <authorList>
            <consortium name="ELIXIR-Norway"/>
        </authorList>
    </citation>
    <scope>NUCLEOTIDE SEQUENCE [LARGE SCALE GENOMIC DNA]</scope>
</reference>
<evidence type="ECO:0000313" key="3">
    <source>
        <dbReference type="Proteomes" id="UP001176941"/>
    </source>
</evidence>
<organism evidence="2 3">
    <name type="scientific">Rangifer tarandus platyrhynchus</name>
    <name type="common">Svalbard reindeer</name>
    <dbReference type="NCBI Taxonomy" id="3082113"/>
    <lineage>
        <taxon>Eukaryota</taxon>
        <taxon>Metazoa</taxon>
        <taxon>Chordata</taxon>
        <taxon>Craniata</taxon>
        <taxon>Vertebrata</taxon>
        <taxon>Euteleostomi</taxon>
        <taxon>Mammalia</taxon>
        <taxon>Eutheria</taxon>
        <taxon>Laurasiatheria</taxon>
        <taxon>Artiodactyla</taxon>
        <taxon>Ruminantia</taxon>
        <taxon>Pecora</taxon>
        <taxon>Cervidae</taxon>
        <taxon>Odocoileinae</taxon>
        <taxon>Rangifer</taxon>
    </lineage>
</organism>
<evidence type="ECO:0000256" key="1">
    <source>
        <dbReference type="SAM" id="MobiDB-lite"/>
    </source>
</evidence>
<name>A0ABN8ZPU3_RANTA</name>
<feature type="region of interest" description="Disordered" evidence="1">
    <location>
        <begin position="127"/>
        <end position="166"/>
    </location>
</feature>
<gene>
    <name evidence="2" type="ORF">MRATA1EN1_LOCUS24897</name>
</gene>
<dbReference type="Proteomes" id="UP001176941">
    <property type="component" value="Chromosome 5"/>
</dbReference>
<feature type="region of interest" description="Disordered" evidence="1">
    <location>
        <begin position="183"/>
        <end position="208"/>
    </location>
</feature>